<proteinExistence type="predicted"/>
<accession>A0A6J5DZG0</accession>
<evidence type="ECO:0000313" key="2">
    <source>
        <dbReference type="Proteomes" id="UP000494363"/>
    </source>
</evidence>
<organism evidence="1 2">
    <name type="scientific">Paraburkholderia humisilvae</name>
    <dbReference type="NCBI Taxonomy" id="627669"/>
    <lineage>
        <taxon>Bacteria</taxon>
        <taxon>Pseudomonadati</taxon>
        <taxon>Pseudomonadota</taxon>
        <taxon>Betaproteobacteria</taxon>
        <taxon>Burkholderiales</taxon>
        <taxon>Burkholderiaceae</taxon>
        <taxon>Paraburkholderia</taxon>
    </lineage>
</organism>
<reference evidence="1 2" key="1">
    <citation type="submission" date="2020-04" db="EMBL/GenBank/DDBJ databases">
        <authorList>
            <person name="De Canck E."/>
        </authorList>
    </citation>
    <scope>NUCLEOTIDE SEQUENCE [LARGE SCALE GENOMIC DNA]</scope>
    <source>
        <strain evidence="1 2">LMG 29542</strain>
    </source>
</reference>
<dbReference type="EMBL" id="CADIKH010000014">
    <property type="protein sequence ID" value="CAB3758651.1"/>
    <property type="molecule type" value="Genomic_DNA"/>
</dbReference>
<keyword evidence="2" id="KW-1185">Reference proteome</keyword>
<dbReference type="Proteomes" id="UP000494363">
    <property type="component" value="Unassembled WGS sequence"/>
</dbReference>
<sequence>MKKTTQFAQVDGKADLTTSMAMAITRMSTDAIRTLLEEYMWTISKTCFHDTQYGEDHLRSIALVREQLEVWKMIEPLMVDPEVDKAYEAVREATVKLFVKVLCNEEYAYMGAVTETIPALHKARDRKMIALCKLIKTRGNAGSAS</sequence>
<name>A0A6J5DZG0_9BURK</name>
<dbReference type="RefSeq" id="WP_175227618.1">
    <property type="nucleotide sequence ID" value="NZ_CADIKH010000014.1"/>
</dbReference>
<dbReference type="AlphaFoldDB" id="A0A6J5DZG0"/>
<gene>
    <name evidence="1" type="ORF">LMG29542_03396</name>
</gene>
<protein>
    <submittedName>
        <fullName evidence="1">Uncharacterized protein</fullName>
    </submittedName>
</protein>
<evidence type="ECO:0000313" key="1">
    <source>
        <dbReference type="EMBL" id="CAB3758651.1"/>
    </source>
</evidence>